<dbReference type="PANTHER" id="PTHR46564:SF1">
    <property type="entry name" value="TRANSPOSASE"/>
    <property type="match status" value="1"/>
</dbReference>
<dbReference type="OrthoDB" id="2428500at2759"/>
<proteinExistence type="predicted"/>
<dbReference type="InterPro" id="IPR038717">
    <property type="entry name" value="Tc1-like_DDE_dom"/>
</dbReference>
<evidence type="ECO:0000313" key="2">
    <source>
        <dbReference type="EMBL" id="SAL96430.1"/>
    </source>
</evidence>
<dbReference type="AlphaFoldDB" id="A0A168LB23"/>
<accession>A0A168LB23</accession>
<dbReference type="Pfam" id="PF13358">
    <property type="entry name" value="DDE_3"/>
    <property type="match status" value="1"/>
</dbReference>
<dbReference type="STRING" id="4829.A0A168LB23"/>
<dbReference type="Gene3D" id="3.30.420.10">
    <property type="entry name" value="Ribonuclease H-like superfamily/Ribonuclease H"/>
    <property type="match status" value="1"/>
</dbReference>
<dbReference type="GO" id="GO:0003676">
    <property type="term" value="F:nucleic acid binding"/>
    <property type="evidence" value="ECO:0007669"/>
    <property type="project" value="InterPro"/>
</dbReference>
<dbReference type="EMBL" id="LT551049">
    <property type="protein sequence ID" value="SAL96430.1"/>
    <property type="molecule type" value="Genomic_DNA"/>
</dbReference>
<organism evidence="2">
    <name type="scientific">Absidia glauca</name>
    <name type="common">Pin mould</name>
    <dbReference type="NCBI Taxonomy" id="4829"/>
    <lineage>
        <taxon>Eukaryota</taxon>
        <taxon>Fungi</taxon>
        <taxon>Fungi incertae sedis</taxon>
        <taxon>Mucoromycota</taxon>
        <taxon>Mucoromycotina</taxon>
        <taxon>Mucoromycetes</taxon>
        <taxon>Mucorales</taxon>
        <taxon>Cunninghamellaceae</taxon>
        <taxon>Absidia</taxon>
    </lineage>
</organism>
<dbReference type="PANTHER" id="PTHR46564">
    <property type="entry name" value="TRANSPOSASE"/>
    <property type="match status" value="1"/>
</dbReference>
<protein>
    <recommendedName>
        <fullName evidence="1">Tc1-like transposase DDE domain-containing protein</fullName>
    </recommendedName>
</protein>
<dbReference type="InterPro" id="IPR036397">
    <property type="entry name" value="RNaseH_sf"/>
</dbReference>
<evidence type="ECO:0000259" key="1">
    <source>
        <dbReference type="Pfam" id="PF13358"/>
    </source>
</evidence>
<dbReference type="Proteomes" id="UP000078561">
    <property type="component" value="Unassembled WGS sequence"/>
</dbReference>
<gene>
    <name evidence="2" type="primary">ABSGL_01836.1 scaffold 2394</name>
</gene>
<name>A0A168LB23_ABSGL</name>
<sequence length="141" mass="16216">MKIESVGIWCDVVNGRVGTKAVHYLQFLEATLTELDKNGLKGRYLVMDNAPIHKSVEVQNLISSRGYKCMYLPTYSPSLNPIEEMWSKMKLNVRRGEITDKDTLVPRIMEAAKKVTVSDCEGWIRHSLTFFDRCLNMEKML</sequence>
<dbReference type="InParanoid" id="A0A168LB23"/>
<feature type="domain" description="Tc1-like transposase DDE" evidence="1">
    <location>
        <begin position="21"/>
        <end position="104"/>
    </location>
</feature>
<reference evidence="2" key="1">
    <citation type="submission" date="2016-04" db="EMBL/GenBank/DDBJ databases">
        <authorList>
            <person name="Evans L.H."/>
            <person name="Alamgir A."/>
            <person name="Owens N."/>
            <person name="Weber N.D."/>
            <person name="Virtaneva K."/>
            <person name="Barbian K."/>
            <person name="Babar A."/>
            <person name="Rosenke K."/>
        </authorList>
    </citation>
    <scope>NUCLEOTIDE SEQUENCE [LARGE SCALE GENOMIC DNA]</scope>
    <source>
        <strain evidence="2">CBS 101.48</strain>
    </source>
</reference>
<evidence type="ECO:0000313" key="3">
    <source>
        <dbReference type="Proteomes" id="UP000078561"/>
    </source>
</evidence>
<dbReference type="OMA" id="CEGWIRH"/>
<keyword evidence="3" id="KW-1185">Reference proteome</keyword>